<dbReference type="GO" id="GO:0016757">
    <property type="term" value="F:glycosyltransferase activity"/>
    <property type="evidence" value="ECO:0007669"/>
    <property type="project" value="UniProtKB-KW"/>
</dbReference>
<dbReference type="AlphaFoldDB" id="A0A9E8ZNE2"/>
<keyword evidence="2" id="KW-0808">Transferase</keyword>
<organism evidence="2 3">
    <name type="scientific">Thermocoleostomius sinensis A174</name>
    <dbReference type="NCBI Taxonomy" id="2016057"/>
    <lineage>
        <taxon>Bacteria</taxon>
        <taxon>Bacillati</taxon>
        <taxon>Cyanobacteriota</taxon>
        <taxon>Cyanophyceae</taxon>
        <taxon>Oculatellales</taxon>
        <taxon>Oculatellaceae</taxon>
        <taxon>Thermocoleostomius</taxon>
    </lineage>
</organism>
<dbReference type="EMBL" id="CP113797">
    <property type="protein sequence ID" value="WAL61736.1"/>
    <property type="molecule type" value="Genomic_DNA"/>
</dbReference>
<dbReference type="PANTHER" id="PTHR12526:SF638">
    <property type="entry name" value="SPORE COAT PROTEIN SA"/>
    <property type="match status" value="1"/>
</dbReference>
<evidence type="ECO:0000313" key="3">
    <source>
        <dbReference type="Proteomes" id="UP001163152"/>
    </source>
</evidence>
<dbReference type="Proteomes" id="UP001163152">
    <property type="component" value="Chromosome"/>
</dbReference>
<dbReference type="RefSeq" id="WP_268611775.1">
    <property type="nucleotide sequence ID" value="NZ_CP113797.1"/>
</dbReference>
<proteinExistence type="predicted"/>
<dbReference type="PANTHER" id="PTHR12526">
    <property type="entry name" value="GLYCOSYLTRANSFERASE"/>
    <property type="match status" value="1"/>
</dbReference>
<evidence type="ECO:0000259" key="1">
    <source>
        <dbReference type="Pfam" id="PF13439"/>
    </source>
</evidence>
<sequence length="427" mass="47719">MQKVRPKIVFIAGTYQPQRCGVAHYTARLRNALAQHQVTTEVLTTQAAAQSVQDASVIGALQNWRLSELQALVRAVRRSNADILHIQHAAGTYGFDRSIFLFPLLLRASGWRRPIVTTVHEYGWWEWQPQGIPPAWLEALKQWGQKRGWWDREDGFLLTQSHAILTTNHEAEAALFDRLPHLKSRVHRIPIAANVGVTPIDRSKARQQLRRHCGWVQATTIVAFFGFLHPVKGLETLLSAFQQVHQYQPQARLLLVGGVETLALPGEQATRYWQQLHTKVAELGLTSIIHMTGYLATETASRYLSGADIGVLPFHHGVTLKSGSLLTLLSHHLPVIATHIETSDAELNPEIIQPIPPRHVNELASAMLALISDPARCQQLAEAGYSFSCQFSWQAITAAHWQIYQSVLQTSKSALQPLSGVAEESHR</sequence>
<dbReference type="InterPro" id="IPR028098">
    <property type="entry name" value="Glyco_trans_4-like_N"/>
</dbReference>
<keyword evidence="3" id="KW-1185">Reference proteome</keyword>
<dbReference type="EC" id="2.4.-.-" evidence="2"/>
<accession>A0A9E8ZNE2</accession>
<dbReference type="Gene3D" id="3.40.50.2000">
    <property type="entry name" value="Glycogen Phosphorylase B"/>
    <property type="match status" value="2"/>
</dbReference>
<dbReference type="SUPFAM" id="SSF53756">
    <property type="entry name" value="UDP-Glycosyltransferase/glycogen phosphorylase"/>
    <property type="match status" value="1"/>
</dbReference>
<dbReference type="Pfam" id="PF13439">
    <property type="entry name" value="Glyco_transf_4"/>
    <property type="match status" value="1"/>
</dbReference>
<gene>
    <name evidence="2" type="ORF">OXH18_07050</name>
</gene>
<feature type="domain" description="Glycosyltransferase subfamily 4-like N-terminal" evidence="1">
    <location>
        <begin position="21"/>
        <end position="190"/>
    </location>
</feature>
<dbReference type="KEGG" id="tsin:OXH18_07050"/>
<name>A0A9E8ZNE2_9CYAN</name>
<reference evidence="2" key="1">
    <citation type="submission" date="2022-12" db="EMBL/GenBank/DDBJ databases">
        <title>Polyphasic identification of a Novel Hot-Spring Cyanobacterium Ocullathermofonsia sinensis gen nov. sp. nov. and Genomic Insights on its Adaptations to the Thermal Habitat.</title>
        <authorList>
            <person name="Daroch M."/>
            <person name="Tang J."/>
            <person name="Jiang Y."/>
        </authorList>
    </citation>
    <scope>NUCLEOTIDE SEQUENCE</scope>
    <source>
        <strain evidence="2">PKUAC-SCTA174</strain>
    </source>
</reference>
<keyword evidence="2" id="KW-0328">Glycosyltransferase</keyword>
<evidence type="ECO:0000313" key="2">
    <source>
        <dbReference type="EMBL" id="WAL61736.1"/>
    </source>
</evidence>
<protein>
    <submittedName>
        <fullName evidence="2">Glycosyltransferase</fullName>
        <ecNumber evidence="2">2.4.-.-</ecNumber>
    </submittedName>
</protein>
<dbReference type="Pfam" id="PF13692">
    <property type="entry name" value="Glyco_trans_1_4"/>
    <property type="match status" value="1"/>
</dbReference>